<accession>A0A6A5V1A8</accession>
<gene>
    <name evidence="1" type="ORF">BU23DRAFT_213124</name>
</gene>
<dbReference type="AlphaFoldDB" id="A0A6A5V1A8"/>
<reference evidence="1" key="1">
    <citation type="journal article" date="2020" name="Stud. Mycol.">
        <title>101 Dothideomycetes genomes: a test case for predicting lifestyles and emergence of pathogens.</title>
        <authorList>
            <person name="Haridas S."/>
            <person name="Albert R."/>
            <person name="Binder M."/>
            <person name="Bloem J."/>
            <person name="Labutti K."/>
            <person name="Salamov A."/>
            <person name="Andreopoulos B."/>
            <person name="Baker S."/>
            <person name="Barry K."/>
            <person name="Bills G."/>
            <person name="Bluhm B."/>
            <person name="Cannon C."/>
            <person name="Castanera R."/>
            <person name="Culley D."/>
            <person name="Daum C."/>
            <person name="Ezra D."/>
            <person name="Gonzalez J."/>
            <person name="Henrissat B."/>
            <person name="Kuo A."/>
            <person name="Liang C."/>
            <person name="Lipzen A."/>
            <person name="Lutzoni F."/>
            <person name="Magnuson J."/>
            <person name="Mondo S."/>
            <person name="Nolan M."/>
            <person name="Ohm R."/>
            <person name="Pangilinan J."/>
            <person name="Park H.-J."/>
            <person name="Ramirez L."/>
            <person name="Alfaro M."/>
            <person name="Sun H."/>
            <person name="Tritt A."/>
            <person name="Yoshinaga Y."/>
            <person name="Zwiers L.-H."/>
            <person name="Turgeon B."/>
            <person name="Goodwin S."/>
            <person name="Spatafora J."/>
            <person name="Crous P."/>
            <person name="Grigoriev I."/>
        </authorList>
    </citation>
    <scope>NUCLEOTIDE SEQUENCE</scope>
    <source>
        <strain evidence="1">CBS 107.79</strain>
    </source>
</reference>
<protein>
    <submittedName>
        <fullName evidence="1">Uncharacterized protein</fullName>
    </submittedName>
</protein>
<proteinExistence type="predicted"/>
<name>A0A6A5V1A8_9PLEO</name>
<evidence type="ECO:0000313" key="2">
    <source>
        <dbReference type="Proteomes" id="UP000800036"/>
    </source>
</evidence>
<evidence type="ECO:0000313" key="1">
    <source>
        <dbReference type="EMBL" id="KAF1970450.1"/>
    </source>
</evidence>
<keyword evidence="2" id="KW-1185">Reference proteome</keyword>
<sequence length="117" mass="12743">MTTSYKSPSLAPVLLSLHATSRTALGTKIGDDTIPWVLASLQNLAGPRTWSLAPPRRNKLSIAFDLWASPCLSKIAPAPKRWCPRASALIFGRPFSRSFGATKRDRCKGNTMDLVSC</sequence>
<dbReference type="EMBL" id="ML976701">
    <property type="protein sequence ID" value="KAF1970450.1"/>
    <property type="molecule type" value="Genomic_DNA"/>
</dbReference>
<organism evidence="1 2">
    <name type="scientific">Bimuria novae-zelandiae CBS 107.79</name>
    <dbReference type="NCBI Taxonomy" id="1447943"/>
    <lineage>
        <taxon>Eukaryota</taxon>
        <taxon>Fungi</taxon>
        <taxon>Dikarya</taxon>
        <taxon>Ascomycota</taxon>
        <taxon>Pezizomycotina</taxon>
        <taxon>Dothideomycetes</taxon>
        <taxon>Pleosporomycetidae</taxon>
        <taxon>Pleosporales</taxon>
        <taxon>Massarineae</taxon>
        <taxon>Didymosphaeriaceae</taxon>
        <taxon>Bimuria</taxon>
    </lineage>
</organism>
<dbReference type="Proteomes" id="UP000800036">
    <property type="component" value="Unassembled WGS sequence"/>
</dbReference>